<dbReference type="Proteomes" id="UP001497472">
    <property type="component" value="Unassembled WGS sequence"/>
</dbReference>
<name>A0AAV1J0F8_9NEOP</name>
<evidence type="ECO:0000256" key="1">
    <source>
        <dbReference type="ARBA" id="ARBA00023157"/>
    </source>
</evidence>
<feature type="domain" description="Peptidase S1" evidence="3">
    <location>
        <begin position="51"/>
        <end position="281"/>
    </location>
</feature>
<dbReference type="GO" id="GO:0006508">
    <property type="term" value="P:proteolysis"/>
    <property type="evidence" value="ECO:0007669"/>
    <property type="project" value="InterPro"/>
</dbReference>
<feature type="signal peptide" evidence="2">
    <location>
        <begin position="1"/>
        <end position="16"/>
    </location>
</feature>
<protein>
    <recommendedName>
        <fullName evidence="3">Peptidase S1 domain-containing protein</fullName>
    </recommendedName>
</protein>
<sequence>MKSIIILAGLLGFALADPLYGATAFNYHERFGIPAAERIRQAEYDLDSSRIAGGEESQLGKNPHMGGIVIALSRGTSVCGSSLLSNTKAVTAAHCWFDGTNQASRFTMVFGSMRLFSGGVRVSTEDVVTHPTWNPKTVDSDIAVVTFINVPYSNNIQPIALATGEDLYVGEWAVAAGYGINSDSQVGISTITVQKHVSLQVISNAECRRTYRFISDSILCVATQGNSTCAGDYGGPLSIGEGEERVLIGVTSFGHADGCEKSMPAGFARITSFRKWIETRL</sequence>
<dbReference type="InterPro" id="IPR001254">
    <property type="entry name" value="Trypsin_dom"/>
</dbReference>
<dbReference type="SUPFAM" id="SSF50494">
    <property type="entry name" value="Trypsin-like serine proteases"/>
    <property type="match status" value="1"/>
</dbReference>
<dbReference type="Pfam" id="PF00089">
    <property type="entry name" value="Trypsin"/>
    <property type="match status" value="1"/>
</dbReference>
<keyword evidence="2" id="KW-0732">Signal</keyword>
<dbReference type="SMART" id="SM00020">
    <property type="entry name" value="Tryp_SPc"/>
    <property type="match status" value="1"/>
</dbReference>
<dbReference type="InterPro" id="IPR001314">
    <property type="entry name" value="Peptidase_S1A"/>
</dbReference>
<dbReference type="InterPro" id="IPR043504">
    <property type="entry name" value="Peptidase_S1_PA_chymotrypsin"/>
</dbReference>
<keyword evidence="1" id="KW-1015">Disulfide bond</keyword>
<accession>A0AAV1J0F8</accession>
<dbReference type="PROSITE" id="PS50240">
    <property type="entry name" value="TRYPSIN_DOM"/>
    <property type="match status" value="1"/>
</dbReference>
<dbReference type="EMBL" id="CAVLEF010000004">
    <property type="protein sequence ID" value="CAK1542915.1"/>
    <property type="molecule type" value="Genomic_DNA"/>
</dbReference>
<organism evidence="4 5">
    <name type="scientific">Leptosia nina</name>
    <dbReference type="NCBI Taxonomy" id="320188"/>
    <lineage>
        <taxon>Eukaryota</taxon>
        <taxon>Metazoa</taxon>
        <taxon>Ecdysozoa</taxon>
        <taxon>Arthropoda</taxon>
        <taxon>Hexapoda</taxon>
        <taxon>Insecta</taxon>
        <taxon>Pterygota</taxon>
        <taxon>Neoptera</taxon>
        <taxon>Endopterygota</taxon>
        <taxon>Lepidoptera</taxon>
        <taxon>Glossata</taxon>
        <taxon>Ditrysia</taxon>
        <taxon>Papilionoidea</taxon>
        <taxon>Pieridae</taxon>
        <taxon>Pierinae</taxon>
        <taxon>Leptosia</taxon>
    </lineage>
</organism>
<feature type="chain" id="PRO_5043807774" description="Peptidase S1 domain-containing protein" evidence="2">
    <location>
        <begin position="17"/>
        <end position="281"/>
    </location>
</feature>
<keyword evidence="5" id="KW-1185">Reference proteome</keyword>
<evidence type="ECO:0000313" key="4">
    <source>
        <dbReference type="EMBL" id="CAK1542915.1"/>
    </source>
</evidence>
<dbReference type="AlphaFoldDB" id="A0AAV1J0F8"/>
<proteinExistence type="predicted"/>
<dbReference type="InterPro" id="IPR018114">
    <property type="entry name" value="TRYPSIN_HIS"/>
</dbReference>
<dbReference type="PANTHER" id="PTHR24252">
    <property type="entry name" value="ACROSIN-RELATED"/>
    <property type="match status" value="1"/>
</dbReference>
<dbReference type="GO" id="GO:0004252">
    <property type="term" value="F:serine-type endopeptidase activity"/>
    <property type="evidence" value="ECO:0007669"/>
    <property type="project" value="InterPro"/>
</dbReference>
<dbReference type="PANTHER" id="PTHR24252:SF7">
    <property type="entry name" value="HYALIN"/>
    <property type="match status" value="1"/>
</dbReference>
<evidence type="ECO:0000259" key="3">
    <source>
        <dbReference type="PROSITE" id="PS50240"/>
    </source>
</evidence>
<dbReference type="PROSITE" id="PS00134">
    <property type="entry name" value="TRYPSIN_HIS"/>
    <property type="match status" value="1"/>
</dbReference>
<dbReference type="PRINTS" id="PR00722">
    <property type="entry name" value="CHYMOTRYPSIN"/>
</dbReference>
<reference evidence="4 5" key="1">
    <citation type="submission" date="2023-11" db="EMBL/GenBank/DDBJ databases">
        <authorList>
            <person name="Okamura Y."/>
        </authorList>
    </citation>
    <scope>NUCLEOTIDE SEQUENCE [LARGE SCALE GENOMIC DNA]</scope>
</reference>
<evidence type="ECO:0000256" key="2">
    <source>
        <dbReference type="SAM" id="SignalP"/>
    </source>
</evidence>
<comment type="caution">
    <text evidence="4">The sequence shown here is derived from an EMBL/GenBank/DDBJ whole genome shotgun (WGS) entry which is preliminary data.</text>
</comment>
<dbReference type="InterPro" id="IPR009003">
    <property type="entry name" value="Peptidase_S1_PA"/>
</dbReference>
<evidence type="ECO:0000313" key="5">
    <source>
        <dbReference type="Proteomes" id="UP001497472"/>
    </source>
</evidence>
<dbReference type="CDD" id="cd00190">
    <property type="entry name" value="Tryp_SPc"/>
    <property type="match status" value="1"/>
</dbReference>
<gene>
    <name evidence="4" type="ORF">LNINA_LOCUS2761</name>
</gene>
<dbReference type="Gene3D" id="2.40.10.10">
    <property type="entry name" value="Trypsin-like serine proteases"/>
    <property type="match status" value="1"/>
</dbReference>